<feature type="signal peptide" evidence="2">
    <location>
        <begin position="1"/>
        <end position="23"/>
    </location>
</feature>
<keyword evidence="1" id="KW-1133">Transmembrane helix</keyword>
<organism evidence="4 5">
    <name type="scientific">Profundibacterium mesophilum KAUST100406-0324</name>
    <dbReference type="NCBI Taxonomy" id="1037889"/>
    <lineage>
        <taxon>Bacteria</taxon>
        <taxon>Pseudomonadati</taxon>
        <taxon>Pseudomonadota</taxon>
        <taxon>Alphaproteobacteria</taxon>
        <taxon>Rhodobacterales</taxon>
        <taxon>Roseobacteraceae</taxon>
        <taxon>Profundibacterium</taxon>
    </lineage>
</organism>
<keyword evidence="2" id="KW-0732">Signal</keyword>
<protein>
    <submittedName>
        <fullName evidence="4">Leishmanolysin</fullName>
        <ecNumber evidence="4">3.4.24.36</ecNumber>
    </submittedName>
</protein>
<name>A0A921TDP9_9RHOB</name>
<keyword evidence="1" id="KW-0472">Membrane</keyword>
<keyword evidence="5" id="KW-1185">Reference proteome</keyword>
<evidence type="ECO:0000256" key="1">
    <source>
        <dbReference type="SAM" id="Phobius"/>
    </source>
</evidence>
<dbReference type="Pfam" id="PF07589">
    <property type="entry name" value="PEP-CTERM"/>
    <property type="match status" value="1"/>
</dbReference>
<dbReference type="RefSeq" id="WP_159964684.1">
    <property type="nucleotide sequence ID" value="NZ_APKE01000014.1"/>
</dbReference>
<dbReference type="OrthoDB" id="61573at2"/>
<feature type="transmembrane region" description="Helical" evidence="1">
    <location>
        <begin position="235"/>
        <end position="254"/>
    </location>
</feature>
<dbReference type="InterPro" id="IPR013424">
    <property type="entry name" value="Ice-binding_C"/>
</dbReference>
<comment type="caution">
    <text evidence="4">The sequence shown here is derived from an EMBL/GenBank/DDBJ whole genome shotgun (WGS) entry which is preliminary data.</text>
</comment>
<keyword evidence="4" id="KW-0378">Hydrolase</keyword>
<dbReference type="NCBIfam" id="TIGR03370">
    <property type="entry name" value="VPLPA-CTERM"/>
    <property type="match status" value="1"/>
</dbReference>
<accession>A0A921TDP9</accession>
<dbReference type="EMBL" id="APKE01000014">
    <property type="protein sequence ID" value="KAF0676561.1"/>
    <property type="molecule type" value="Genomic_DNA"/>
</dbReference>
<evidence type="ECO:0000313" key="4">
    <source>
        <dbReference type="EMBL" id="KAF0676561.1"/>
    </source>
</evidence>
<proteinExistence type="predicted"/>
<gene>
    <name evidence="4" type="ORF">PMES_01293</name>
</gene>
<dbReference type="SUPFAM" id="SSF55486">
    <property type="entry name" value="Metalloproteases ('zincins'), catalytic domain"/>
    <property type="match status" value="1"/>
</dbReference>
<dbReference type="Proteomes" id="UP000698242">
    <property type="component" value="Unassembled WGS sequence"/>
</dbReference>
<reference evidence="4" key="1">
    <citation type="submission" date="2013-03" db="EMBL/GenBank/DDBJ databases">
        <title>Genome Sequence of the Profundibacterium mesophilum strain KAUST100406-0324T from Red Sea, a novel genus in the family Rhodobacteraceae.</title>
        <authorList>
            <person name="Essack M."/>
            <person name="Alam I."/>
            <person name="Lafi F."/>
            <person name="Alawi W."/>
            <person name="Kamanu F."/>
            <person name="Al-Suwailem A."/>
            <person name="Lee O.O."/>
            <person name="Xu Y."/>
            <person name="Bajic V."/>
            <person name="Qian P.-Y."/>
            <person name="Archer J."/>
        </authorList>
    </citation>
    <scope>NUCLEOTIDE SEQUENCE</scope>
    <source>
        <strain evidence="4">KAUST100406-0324</strain>
    </source>
</reference>
<evidence type="ECO:0000256" key="2">
    <source>
        <dbReference type="SAM" id="SignalP"/>
    </source>
</evidence>
<dbReference type="InterPro" id="IPR022472">
    <property type="entry name" value="VPLPA-CTERM"/>
</dbReference>
<feature type="domain" description="Ice-binding protein C-terminal" evidence="3">
    <location>
        <begin position="234"/>
        <end position="258"/>
    </location>
</feature>
<dbReference type="EC" id="3.4.24.36" evidence="4"/>
<evidence type="ECO:0000313" key="5">
    <source>
        <dbReference type="Proteomes" id="UP000698242"/>
    </source>
</evidence>
<sequence>MNYYLTAAFAAAAIPMAAASVQASTFDLSFNLSGFNDSQRSVFGRIETFWESMISGYIVDPGFNTFQIDASAVHIDGSFGTLASAGPTGAVHAGEYVYSTGGGLILDQIDLYYIERNDQLEDLVNHEVAHVLGLGTLWEENGLYEAESGRYTGAAALEAYRGECDANATFIPVDIVSGEGTRNAHWDEEFGCGNRELMTGFLSSNAFFSDTSLASFTDLGYRLAGFEEVIAPSPVPLPASGVMLVAGLGAFGAIRRRRNKAA</sequence>
<evidence type="ECO:0000259" key="3">
    <source>
        <dbReference type="Pfam" id="PF07589"/>
    </source>
</evidence>
<dbReference type="AlphaFoldDB" id="A0A921TDP9"/>
<keyword evidence="1" id="KW-0812">Transmembrane</keyword>
<dbReference type="GO" id="GO:0016787">
    <property type="term" value="F:hydrolase activity"/>
    <property type="evidence" value="ECO:0007669"/>
    <property type="project" value="UniProtKB-KW"/>
</dbReference>
<feature type="chain" id="PRO_5038060298" evidence="2">
    <location>
        <begin position="24"/>
        <end position="262"/>
    </location>
</feature>